<dbReference type="GO" id="GO:0071949">
    <property type="term" value="F:FAD binding"/>
    <property type="evidence" value="ECO:0007669"/>
    <property type="project" value="InterPro"/>
</dbReference>
<dbReference type="SMART" id="SM01034">
    <property type="entry name" value="BLUF"/>
    <property type="match status" value="1"/>
</dbReference>
<gene>
    <name evidence="2" type="ORF">E2F50_21620</name>
</gene>
<dbReference type="InterPro" id="IPR007024">
    <property type="entry name" value="BLUF_domain"/>
</dbReference>
<dbReference type="AlphaFoldDB" id="A0A4R5U6E8"/>
<evidence type="ECO:0000313" key="3">
    <source>
        <dbReference type="Proteomes" id="UP000295238"/>
    </source>
</evidence>
<dbReference type="SUPFAM" id="SSF54975">
    <property type="entry name" value="Acylphosphatase/BLUF domain-like"/>
    <property type="match status" value="1"/>
</dbReference>
<accession>A0A4R5U6E8</accession>
<proteinExistence type="predicted"/>
<feature type="domain" description="BLUF" evidence="1">
    <location>
        <begin position="5"/>
        <end position="100"/>
    </location>
</feature>
<evidence type="ECO:0000313" key="2">
    <source>
        <dbReference type="EMBL" id="TDK29805.1"/>
    </source>
</evidence>
<dbReference type="GO" id="GO:0009882">
    <property type="term" value="F:blue light photoreceptor activity"/>
    <property type="evidence" value="ECO:0007669"/>
    <property type="project" value="InterPro"/>
</dbReference>
<organism evidence="2 3">
    <name type="scientific">Rhizobium deserti</name>
    <dbReference type="NCBI Taxonomy" id="2547961"/>
    <lineage>
        <taxon>Bacteria</taxon>
        <taxon>Pseudomonadati</taxon>
        <taxon>Pseudomonadota</taxon>
        <taxon>Alphaproteobacteria</taxon>
        <taxon>Hyphomicrobiales</taxon>
        <taxon>Rhizobiaceae</taxon>
        <taxon>Rhizobium/Agrobacterium group</taxon>
        <taxon>Rhizobium</taxon>
    </lineage>
</organism>
<reference evidence="2 3" key="1">
    <citation type="submission" date="2019-03" db="EMBL/GenBank/DDBJ databases">
        <title>Rhizobium sp. nov., an bacterium isolated from biocrust in Mu Us Desert.</title>
        <authorList>
            <person name="Lixiong L."/>
        </authorList>
    </citation>
    <scope>NUCLEOTIDE SEQUENCE [LARGE SCALE GENOMIC DNA]</scope>
    <source>
        <strain evidence="2 3">SPY-1</strain>
    </source>
</reference>
<dbReference type="Proteomes" id="UP000295238">
    <property type="component" value="Unassembled WGS sequence"/>
</dbReference>
<name>A0A4R5U6E8_9HYPH</name>
<dbReference type="OrthoDB" id="196105at2"/>
<dbReference type="Gene3D" id="3.30.70.100">
    <property type="match status" value="1"/>
</dbReference>
<protein>
    <submittedName>
        <fullName evidence="2">BLUF domain-containing protein</fullName>
    </submittedName>
</protein>
<comment type="caution">
    <text evidence="2">The sequence shown here is derived from an EMBL/GenBank/DDBJ whole genome shotgun (WGS) entry which is preliminary data.</text>
</comment>
<evidence type="ECO:0000259" key="1">
    <source>
        <dbReference type="PROSITE" id="PS50925"/>
    </source>
</evidence>
<keyword evidence="3" id="KW-1185">Reference proteome</keyword>
<dbReference type="PROSITE" id="PS50925">
    <property type="entry name" value="BLUF"/>
    <property type="match status" value="1"/>
</dbReference>
<dbReference type="EMBL" id="SMTL01000009">
    <property type="protein sequence ID" value="TDK29805.1"/>
    <property type="molecule type" value="Genomic_DNA"/>
</dbReference>
<dbReference type="Pfam" id="PF04940">
    <property type="entry name" value="BLUF"/>
    <property type="match status" value="1"/>
</dbReference>
<dbReference type="InterPro" id="IPR036046">
    <property type="entry name" value="Acylphosphatase-like_dom_sf"/>
</dbReference>
<sequence length="143" mass="15630">MNMSLHRLVYFSANEIAGSTARLREEVDQILETSRRNNALVGVTGALMFSAGYFGQVLEGPQAAIEMTFERIQQDARHADVSLLEFVPIATRTFESWAMAFVGEPADADLDGWQSTDFNMSAVSGEELLSKLHSLVAKSSLAA</sequence>